<comment type="caution">
    <text evidence="1">The sequence shown here is derived from an EMBL/GenBank/DDBJ whole genome shotgun (WGS) entry which is preliminary data.</text>
</comment>
<gene>
    <name evidence="1" type="ORF">Cfor_07302</name>
</gene>
<dbReference type="OrthoDB" id="8196304at2759"/>
<name>A0A6L2PBV0_COPFO</name>
<dbReference type="Proteomes" id="UP000502823">
    <property type="component" value="Unassembled WGS sequence"/>
</dbReference>
<proteinExistence type="predicted"/>
<keyword evidence="2" id="KW-1185">Reference proteome</keyword>
<reference evidence="2" key="1">
    <citation type="submission" date="2020-01" db="EMBL/GenBank/DDBJ databases">
        <title>Draft genome sequence of the Termite Coptotermes fromosanus.</title>
        <authorList>
            <person name="Itakura S."/>
            <person name="Yosikawa Y."/>
            <person name="Umezawa K."/>
        </authorList>
    </citation>
    <scope>NUCLEOTIDE SEQUENCE [LARGE SCALE GENOMIC DNA]</scope>
</reference>
<dbReference type="InterPro" id="IPR043502">
    <property type="entry name" value="DNA/RNA_pol_sf"/>
</dbReference>
<accession>A0A6L2PBV0</accession>
<dbReference type="AlphaFoldDB" id="A0A6L2PBV0"/>
<dbReference type="SUPFAM" id="SSF56672">
    <property type="entry name" value="DNA/RNA polymerases"/>
    <property type="match status" value="1"/>
</dbReference>
<dbReference type="PANTHER" id="PTHR33568:SF3">
    <property type="entry name" value="DNA-DIRECTED DNA POLYMERASE"/>
    <property type="match status" value="1"/>
</dbReference>
<protein>
    <recommendedName>
        <fullName evidence="3">DNA-directed DNA polymerase</fullName>
    </recommendedName>
</protein>
<sequence length="217" mass="24903">MLDKDAIQLNASKRALSKLCLNSFWGKLTERNNRTRTKMVADPHELYRFLATPGVDVTHLHFESDDVVWVTWHVIQNETEAPILEYGDNLGDMNELRPGQYIEGFVSGGPKNYAYRLVGGKMICKVRGITFNYAACNLVNFNSIRDMIRKGKEGEKLEPVVHTDRKIKRKKGQGAVTIVTVPEDKICRLSFHKRRRLNDNTPVPFWYKTKPQTSKGH</sequence>
<organism evidence="1 2">
    <name type="scientific">Coptotermes formosanus</name>
    <name type="common">Formosan subterranean termite</name>
    <dbReference type="NCBI Taxonomy" id="36987"/>
    <lineage>
        <taxon>Eukaryota</taxon>
        <taxon>Metazoa</taxon>
        <taxon>Ecdysozoa</taxon>
        <taxon>Arthropoda</taxon>
        <taxon>Hexapoda</taxon>
        <taxon>Insecta</taxon>
        <taxon>Pterygota</taxon>
        <taxon>Neoptera</taxon>
        <taxon>Polyneoptera</taxon>
        <taxon>Dictyoptera</taxon>
        <taxon>Blattodea</taxon>
        <taxon>Blattoidea</taxon>
        <taxon>Termitoidae</taxon>
        <taxon>Rhinotermitidae</taxon>
        <taxon>Coptotermes</taxon>
    </lineage>
</organism>
<evidence type="ECO:0000313" key="1">
    <source>
        <dbReference type="EMBL" id="GFG29931.1"/>
    </source>
</evidence>
<dbReference type="InParanoid" id="A0A6L2PBV0"/>
<evidence type="ECO:0000313" key="2">
    <source>
        <dbReference type="Proteomes" id="UP000502823"/>
    </source>
</evidence>
<dbReference type="GO" id="GO:0071897">
    <property type="term" value="P:DNA biosynthetic process"/>
    <property type="evidence" value="ECO:0007669"/>
    <property type="project" value="UniProtKB-ARBA"/>
</dbReference>
<dbReference type="PANTHER" id="PTHR33568">
    <property type="entry name" value="DNA POLYMERASE"/>
    <property type="match status" value="1"/>
</dbReference>
<dbReference type="EMBL" id="BLKM01003872">
    <property type="protein sequence ID" value="GFG29931.1"/>
    <property type="molecule type" value="Genomic_DNA"/>
</dbReference>
<evidence type="ECO:0008006" key="3">
    <source>
        <dbReference type="Google" id="ProtNLM"/>
    </source>
</evidence>